<dbReference type="GeneID" id="66071702"/>
<dbReference type="EMBL" id="CM032190">
    <property type="protein sequence ID" value="KAG7086688.1"/>
    <property type="molecule type" value="Genomic_DNA"/>
</dbReference>
<sequence length="137" mass="15734">MPATMSTPLDTEEDKSEPLHPCLASPYRCPRSVVESESYVVEAISEYVKLTDEGQRIEWKLRITLEKSLSPVETPGSIYTFRIEGDSPLLAEGTAIYKVGRTLDYERRMVQWNAQCPSQTHSWYEPVWVEHCHRTGE</sequence>
<reference evidence="2" key="1">
    <citation type="journal article" date="2021" name="Genome Biol. Evol.">
        <title>The assembled and annotated genome of the fairy-ring fungus Marasmius oreades.</title>
        <authorList>
            <person name="Hiltunen M."/>
            <person name="Ament-Velasquez S.L."/>
            <person name="Johannesson H."/>
        </authorList>
    </citation>
    <scope>NUCLEOTIDE SEQUENCE</scope>
    <source>
        <strain evidence="2">03SP1</strain>
    </source>
</reference>
<keyword evidence="3" id="KW-1185">Reference proteome</keyword>
<dbReference type="RefSeq" id="XP_043003159.1">
    <property type="nucleotide sequence ID" value="XM_043159556.1"/>
</dbReference>
<dbReference type="Pfam" id="PF10544">
    <property type="entry name" value="T5orf172"/>
    <property type="match status" value="1"/>
</dbReference>
<proteinExistence type="predicted"/>
<evidence type="ECO:0000313" key="2">
    <source>
        <dbReference type="EMBL" id="KAG7086688.1"/>
    </source>
</evidence>
<dbReference type="OrthoDB" id="3038115at2759"/>
<protein>
    <recommendedName>
        <fullName evidence="1">Bacteriophage T5 Orf172 DNA-binding domain-containing protein</fullName>
    </recommendedName>
</protein>
<accession>A0A9P7ULQ3</accession>
<dbReference type="KEGG" id="more:E1B28_002626"/>
<dbReference type="InterPro" id="IPR018306">
    <property type="entry name" value="Phage_T5_Orf172_DNA-bd"/>
</dbReference>
<evidence type="ECO:0000259" key="1">
    <source>
        <dbReference type="Pfam" id="PF10544"/>
    </source>
</evidence>
<evidence type="ECO:0000313" key="3">
    <source>
        <dbReference type="Proteomes" id="UP001049176"/>
    </source>
</evidence>
<name>A0A9P7ULQ3_9AGAR</name>
<feature type="domain" description="Bacteriophage T5 Orf172 DNA-binding" evidence="1">
    <location>
        <begin position="78"/>
        <end position="134"/>
    </location>
</feature>
<dbReference type="AlphaFoldDB" id="A0A9P7ULQ3"/>
<comment type="caution">
    <text evidence="2">The sequence shown here is derived from an EMBL/GenBank/DDBJ whole genome shotgun (WGS) entry which is preliminary data.</text>
</comment>
<gene>
    <name evidence="2" type="ORF">E1B28_002626</name>
</gene>
<dbReference type="Proteomes" id="UP001049176">
    <property type="component" value="Chromosome 10"/>
</dbReference>
<organism evidence="2 3">
    <name type="scientific">Marasmius oreades</name>
    <name type="common">fairy-ring Marasmius</name>
    <dbReference type="NCBI Taxonomy" id="181124"/>
    <lineage>
        <taxon>Eukaryota</taxon>
        <taxon>Fungi</taxon>
        <taxon>Dikarya</taxon>
        <taxon>Basidiomycota</taxon>
        <taxon>Agaricomycotina</taxon>
        <taxon>Agaricomycetes</taxon>
        <taxon>Agaricomycetidae</taxon>
        <taxon>Agaricales</taxon>
        <taxon>Marasmiineae</taxon>
        <taxon>Marasmiaceae</taxon>
        <taxon>Marasmius</taxon>
    </lineage>
</organism>
<dbReference type="PANTHER" id="PTHR28094">
    <property type="entry name" value="MEIOTICALLY UP-REGULATED GENE 113 PROTEIN"/>
    <property type="match status" value="1"/>
</dbReference>
<dbReference type="InterPro" id="IPR053006">
    <property type="entry name" value="Meiosis_regulatory"/>
</dbReference>
<dbReference type="PANTHER" id="PTHR28094:SF1">
    <property type="entry name" value="MEIOTICALLY UP-REGULATED GENE 113 PROTEIN"/>
    <property type="match status" value="1"/>
</dbReference>